<keyword evidence="5" id="KW-0547">Nucleotide-binding</keyword>
<dbReference type="EC" id="1.14.13.-" evidence="5"/>
<comment type="caution">
    <text evidence="8">The sequence shown here is derived from an EMBL/GenBank/DDBJ whole genome shotgun (WGS) entry which is preliminary data.</text>
</comment>
<dbReference type="PRINTS" id="PR00420">
    <property type="entry name" value="RNGMNOXGNASE"/>
</dbReference>
<evidence type="ECO:0000256" key="1">
    <source>
        <dbReference type="ARBA" id="ARBA00022630"/>
    </source>
</evidence>
<comment type="subunit">
    <text evidence="5">Monomer.</text>
</comment>
<sequence length="412" mass="42372">MHTIDAHHGGHGDGRGGNGRPADGRDGGGRNGGAGRAGPRIAVVGGGIGGLVLAGMLHRHGIAATVYERDGGIDARAHGGTLDLHPESGQRALGDLGLADAFGAEARPEGENLRILDAAGRTLAHHAPEPGSGTRPEIDRGVLRKLLLTTVPGAAVSWGRHLTGVEQRPGGGHRLAFADGGRAECDLLIGADGGRSRVRPLLTDARPEHLSVHLQLTVSDADRARPAVAAFVGPGSVMALGDDLNLGAQRSGDGTVRVSVTLRADAGWLDRQRFGELSWDATVARLHGLLGGWDPGLTGLIDACDPGSLVARVIEALPVGTRWPSRADVTLLGDAAHLMPPVGEGANQAMLDGVLLAHAIAGDRDDPAAAIAAYEAEMFDRAESVGAESAMMETMGLAPDAAERVASFFTQR</sequence>
<comment type="domain">
    <text evidence="5">Consists of an N-terminal FAD-binding domain with a Rossman fold and a C-terminal substrate-binding domain.</text>
</comment>
<protein>
    <recommendedName>
        <fullName evidence="5">Flavin-dependent monooxygenase</fullName>
    </recommendedName>
    <alternativeName>
        <fullName evidence="5">TetX monooxygenase</fullName>
        <shortName evidence="5">TetX</shortName>
        <ecNumber evidence="5">1.14.13.-</ecNumber>
    </alternativeName>
</protein>
<dbReference type="GO" id="GO:0004497">
    <property type="term" value="F:monooxygenase activity"/>
    <property type="evidence" value="ECO:0007669"/>
    <property type="project" value="UniProtKB-UniRule"/>
</dbReference>
<keyword evidence="5" id="KW-0521">NADP</keyword>
<evidence type="ECO:0000256" key="5">
    <source>
        <dbReference type="HAMAP-Rule" id="MF_00845"/>
    </source>
</evidence>
<organism evidence="8 9">
    <name type="scientific">Streptomyces doudnae</name>
    <dbReference type="NCBI Taxonomy" id="3075536"/>
    <lineage>
        <taxon>Bacteria</taxon>
        <taxon>Bacillati</taxon>
        <taxon>Actinomycetota</taxon>
        <taxon>Actinomycetes</taxon>
        <taxon>Kitasatosporales</taxon>
        <taxon>Streptomycetaceae</taxon>
        <taxon>Streptomyces</taxon>
    </lineage>
</organism>
<dbReference type="SUPFAM" id="SSF51905">
    <property type="entry name" value="FAD/NAD(P)-binding domain"/>
    <property type="match status" value="1"/>
</dbReference>
<dbReference type="RefSeq" id="WP_311638767.1">
    <property type="nucleotide sequence ID" value="NZ_JAVRES010000018.1"/>
</dbReference>
<dbReference type="InterPro" id="IPR002938">
    <property type="entry name" value="FAD-bd"/>
</dbReference>
<dbReference type="GO" id="GO:0005737">
    <property type="term" value="C:cytoplasm"/>
    <property type="evidence" value="ECO:0007669"/>
    <property type="project" value="UniProtKB-SubCell"/>
</dbReference>
<keyword evidence="9" id="KW-1185">Reference proteome</keyword>
<name>A0ABD5EV09_9ACTN</name>
<dbReference type="PANTHER" id="PTHR46972:SF1">
    <property type="entry name" value="FAD DEPENDENT OXIDOREDUCTASE DOMAIN-CONTAINING PROTEIN"/>
    <property type="match status" value="1"/>
</dbReference>
<dbReference type="EMBL" id="JAVRES010000018">
    <property type="protein sequence ID" value="MDT0438493.1"/>
    <property type="molecule type" value="Genomic_DNA"/>
</dbReference>
<dbReference type="PANTHER" id="PTHR46972">
    <property type="entry name" value="MONOOXYGENASE ASQM-RELATED"/>
    <property type="match status" value="1"/>
</dbReference>
<dbReference type="InterPro" id="IPR036188">
    <property type="entry name" value="FAD/NAD-bd_sf"/>
</dbReference>
<dbReference type="Gene3D" id="3.50.50.60">
    <property type="entry name" value="FAD/NAD(P)-binding domain"/>
    <property type="match status" value="1"/>
</dbReference>
<evidence type="ECO:0000256" key="6">
    <source>
        <dbReference type="SAM" id="MobiDB-lite"/>
    </source>
</evidence>
<evidence type="ECO:0000313" key="8">
    <source>
        <dbReference type="EMBL" id="MDT0438493.1"/>
    </source>
</evidence>
<feature type="binding site" evidence="5">
    <location>
        <position position="83"/>
    </location>
    <ligand>
        <name>FAD</name>
        <dbReference type="ChEBI" id="CHEBI:57692"/>
    </ligand>
</feature>
<keyword evidence="2 5" id="KW-0274">FAD</keyword>
<reference evidence="9" key="1">
    <citation type="submission" date="2023-07" db="EMBL/GenBank/DDBJ databases">
        <title>30 novel species of actinomycetes from the DSMZ collection.</title>
        <authorList>
            <person name="Nouioui I."/>
        </authorList>
    </citation>
    <scope>NUCLEOTIDE SEQUENCE [LARGE SCALE GENOMIC DNA]</scope>
    <source>
        <strain evidence="9">DSM 41981</strain>
    </source>
</reference>
<dbReference type="Proteomes" id="UP001183535">
    <property type="component" value="Unassembled WGS sequence"/>
</dbReference>
<evidence type="ECO:0000313" key="9">
    <source>
        <dbReference type="Proteomes" id="UP001183535"/>
    </source>
</evidence>
<dbReference type="InterPro" id="IPR043683">
    <property type="entry name" value="TetX_monooxygenase"/>
</dbReference>
<evidence type="ECO:0000256" key="4">
    <source>
        <dbReference type="ARBA" id="ARBA00023033"/>
    </source>
</evidence>
<feature type="domain" description="FAD-binding" evidence="7">
    <location>
        <begin position="41"/>
        <end position="384"/>
    </location>
</feature>
<feature type="binding site" evidence="5">
    <location>
        <position position="76"/>
    </location>
    <ligand>
        <name>NADPH</name>
        <dbReference type="ChEBI" id="CHEBI:57783"/>
    </ligand>
</feature>
<proteinExistence type="inferred from homology"/>
<dbReference type="HAMAP" id="MF_00845">
    <property type="entry name" value="TetX_monooxygenase"/>
    <property type="match status" value="1"/>
</dbReference>
<comment type="cofactor">
    <cofactor evidence="5">
        <name>FAD</name>
        <dbReference type="ChEBI" id="CHEBI:57692"/>
    </cofactor>
</comment>
<gene>
    <name evidence="8" type="ORF">RM877_27785</name>
</gene>
<feature type="compositionally biased region" description="Basic and acidic residues" evidence="6">
    <location>
        <begin position="1"/>
        <end position="14"/>
    </location>
</feature>
<comment type="similarity">
    <text evidence="5">Belongs to the aromatic-ring hydroxylase family. TetX subfamily.</text>
</comment>
<evidence type="ECO:0000256" key="3">
    <source>
        <dbReference type="ARBA" id="ARBA00023002"/>
    </source>
</evidence>
<dbReference type="GO" id="GO:0000166">
    <property type="term" value="F:nucleotide binding"/>
    <property type="evidence" value="ECO:0007669"/>
    <property type="project" value="UniProtKB-UniRule"/>
</dbReference>
<evidence type="ECO:0000259" key="7">
    <source>
        <dbReference type="Pfam" id="PF01494"/>
    </source>
</evidence>
<keyword evidence="3 5" id="KW-0560">Oxidoreductase</keyword>
<feature type="binding site" evidence="5">
    <location>
        <position position="140"/>
    </location>
    <ligand>
        <name>FAD</name>
        <dbReference type="ChEBI" id="CHEBI:57692"/>
    </ligand>
</feature>
<dbReference type="Pfam" id="PF01494">
    <property type="entry name" value="FAD_binding_3"/>
    <property type="match status" value="1"/>
</dbReference>
<keyword evidence="4 5" id="KW-0503">Monooxygenase</keyword>
<comment type="function">
    <text evidence="5">An FAD-requiring monooxygenase active on some tetracycline antibiotic derivatives, which leads to their inactivation. Hydroxylates carbon 11a of tetracycline and some analogs.</text>
</comment>
<feature type="binding site" evidence="5">
    <location>
        <position position="334"/>
    </location>
    <ligand>
        <name>FAD</name>
        <dbReference type="ChEBI" id="CHEBI:57692"/>
    </ligand>
</feature>
<comment type="catalytic activity">
    <reaction evidence="5">
        <text>a tetracycline + NADPH + O2 + H(+) = an 11a-hydroxytetracycline + NADP(+) + H2O</text>
        <dbReference type="Rhea" id="RHEA:61444"/>
        <dbReference type="ChEBI" id="CHEBI:15377"/>
        <dbReference type="ChEBI" id="CHEBI:15378"/>
        <dbReference type="ChEBI" id="CHEBI:15379"/>
        <dbReference type="ChEBI" id="CHEBI:57783"/>
        <dbReference type="ChEBI" id="CHEBI:58349"/>
        <dbReference type="ChEBI" id="CHEBI:144644"/>
        <dbReference type="ChEBI" id="CHEBI:144645"/>
    </reaction>
</comment>
<keyword evidence="1 5" id="KW-0285">Flavoprotein</keyword>
<comment type="subcellular location">
    <subcellularLocation>
        <location evidence="5">Cytoplasm</location>
    </subcellularLocation>
</comment>
<keyword evidence="5" id="KW-0963">Cytoplasm</keyword>
<accession>A0ABD5EV09</accession>
<dbReference type="AlphaFoldDB" id="A0ABD5EV09"/>
<feature type="region of interest" description="Disordered" evidence="6">
    <location>
        <begin position="1"/>
        <end position="38"/>
    </location>
</feature>
<evidence type="ECO:0000256" key="2">
    <source>
        <dbReference type="ARBA" id="ARBA00022827"/>
    </source>
</evidence>